<dbReference type="EMBL" id="LSRX01000138">
    <property type="protein sequence ID" value="OLQ07446.1"/>
    <property type="molecule type" value="Genomic_DNA"/>
</dbReference>
<protein>
    <submittedName>
        <fullName evidence="1">Uncharacterized protein</fullName>
    </submittedName>
</protein>
<keyword evidence="2" id="KW-1185">Reference proteome</keyword>
<evidence type="ECO:0000313" key="1">
    <source>
        <dbReference type="EMBL" id="OLQ07446.1"/>
    </source>
</evidence>
<gene>
    <name evidence="1" type="ORF">AK812_SmicGene9152</name>
</gene>
<dbReference type="OrthoDB" id="442590at2759"/>
<comment type="caution">
    <text evidence="1">The sequence shown here is derived from an EMBL/GenBank/DDBJ whole genome shotgun (WGS) entry which is preliminary data.</text>
</comment>
<reference evidence="1 2" key="1">
    <citation type="submission" date="2016-02" db="EMBL/GenBank/DDBJ databases">
        <title>Genome analysis of coral dinoflagellate symbionts highlights evolutionary adaptations to a symbiotic lifestyle.</title>
        <authorList>
            <person name="Aranda M."/>
            <person name="Li Y."/>
            <person name="Liew Y.J."/>
            <person name="Baumgarten S."/>
            <person name="Simakov O."/>
            <person name="Wilson M."/>
            <person name="Piel J."/>
            <person name="Ashoor H."/>
            <person name="Bougouffa S."/>
            <person name="Bajic V.B."/>
            <person name="Ryu T."/>
            <person name="Ravasi T."/>
            <person name="Bayer T."/>
            <person name="Micklem G."/>
            <person name="Kim H."/>
            <person name="Bhak J."/>
            <person name="Lajeunesse T.C."/>
            <person name="Voolstra C.R."/>
        </authorList>
    </citation>
    <scope>NUCLEOTIDE SEQUENCE [LARGE SCALE GENOMIC DNA]</scope>
    <source>
        <strain evidence="1 2">CCMP2467</strain>
    </source>
</reference>
<name>A0A1Q9EJ16_SYMMI</name>
<dbReference type="Proteomes" id="UP000186817">
    <property type="component" value="Unassembled WGS sequence"/>
</dbReference>
<accession>A0A1Q9EJ16</accession>
<evidence type="ECO:0000313" key="2">
    <source>
        <dbReference type="Proteomes" id="UP000186817"/>
    </source>
</evidence>
<proteinExistence type="predicted"/>
<sequence>MVGLAKALEADGFSASGRGCEFVQKVAQVPSNDAETKMHELMKAYGLSLPIPVEGIASKTAVQGFPRLKPLDIFSYMAETGHLNKLLGGRTPDAAQGLLATFWNNYQQIHPDFELFEKDVPLEDCIPILAHIDGGRGYKKSENMIFDWSAVIGSGCGKRSLKDPALRPLGKAGNKLRLALLGHSYKSHYLYASMPAAWHKSNEEAFQGLLQAFGEDLLQCFEEGVSYKGRVLRLVVLGLKGDLKMQVRAGRLTRWYSTARKRPQNPNNPSKVSGQCCPWCLAGDASLPFEAVGSPAPAWKVHLEQNAPEPPWTVPGAMLVASLGYKQQPAKFYLPDLFHIYLAGVGQDFAASCLVYMLPVCFAGPAGDNSVEAQLEILTQAIHAWRKKSKAPLHLSSFNRDKLSYHDNTKNYPTGTWSKCADTSTIVKFVQHVCTLHPDKCRLEGDPMMLYIQRACDAIGSFMMGLYSSDLWIAEDFIGRACLLSRRVAAVTNRPARLEAPAFRHQQPRRAAKQSRPLKETLAIAVGCAANAGALSMSQATKSALQLCLYEVARERGDCTQRSSSVAKNFLDIAAIAKLQPDDGGGFSAILPGGVDEEMGVELAKAELAEAEELN</sequence>
<dbReference type="AlphaFoldDB" id="A0A1Q9EJ16"/>
<organism evidence="1 2">
    <name type="scientific">Symbiodinium microadriaticum</name>
    <name type="common">Dinoflagellate</name>
    <name type="synonym">Zooxanthella microadriatica</name>
    <dbReference type="NCBI Taxonomy" id="2951"/>
    <lineage>
        <taxon>Eukaryota</taxon>
        <taxon>Sar</taxon>
        <taxon>Alveolata</taxon>
        <taxon>Dinophyceae</taxon>
        <taxon>Suessiales</taxon>
        <taxon>Symbiodiniaceae</taxon>
        <taxon>Symbiodinium</taxon>
    </lineage>
</organism>